<gene>
    <name evidence="1" type="ORF">S01H1_86276</name>
</gene>
<organism evidence="1">
    <name type="scientific">marine sediment metagenome</name>
    <dbReference type="NCBI Taxonomy" id="412755"/>
    <lineage>
        <taxon>unclassified sequences</taxon>
        <taxon>metagenomes</taxon>
        <taxon>ecological metagenomes</taxon>
    </lineage>
</organism>
<dbReference type="AlphaFoldDB" id="X0YJA6"/>
<name>X0YJA6_9ZZZZ</name>
<reference evidence="1" key="1">
    <citation type="journal article" date="2014" name="Front. Microbiol.">
        <title>High frequency of phylogenetically diverse reductive dehalogenase-homologous genes in deep subseafloor sedimentary metagenomes.</title>
        <authorList>
            <person name="Kawai M."/>
            <person name="Futagami T."/>
            <person name="Toyoda A."/>
            <person name="Takaki Y."/>
            <person name="Nishi S."/>
            <person name="Hori S."/>
            <person name="Arai W."/>
            <person name="Tsubouchi T."/>
            <person name="Morono Y."/>
            <person name="Uchiyama I."/>
            <person name="Ito T."/>
            <person name="Fujiyama A."/>
            <person name="Inagaki F."/>
            <person name="Takami H."/>
        </authorList>
    </citation>
    <scope>NUCLEOTIDE SEQUENCE</scope>
    <source>
        <strain evidence="1">Expedition CK06-06</strain>
    </source>
</reference>
<feature type="non-terminal residue" evidence="1">
    <location>
        <position position="35"/>
    </location>
</feature>
<comment type="caution">
    <text evidence="1">The sequence shown here is derived from an EMBL/GenBank/DDBJ whole genome shotgun (WGS) entry which is preliminary data.</text>
</comment>
<feature type="non-terminal residue" evidence="1">
    <location>
        <position position="1"/>
    </location>
</feature>
<dbReference type="EMBL" id="BARS01059674">
    <property type="protein sequence ID" value="GAG47212.1"/>
    <property type="molecule type" value="Genomic_DNA"/>
</dbReference>
<evidence type="ECO:0000313" key="1">
    <source>
        <dbReference type="EMBL" id="GAG47212.1"/>
    </source>
</evidence>
<accession>X0YJA6</accession>
<proteinExistence type="predicted"/>
<protein>
    <submittedName>
        <fullName evidence="1">Uncharacterized protein</fullName>
    </submittedName>
</protein>
<sequence>NFRRVIKRKNEESGFIWVPKEHSGYVSRFAKLLGI</sequence>